<dbReference type="AlphaFoldDB" id="A0A4V3D425"/>
<organism evidence="2 3">
    <name type="scientific">Zeaxanthinibacter enoshimensis</name>
    <dbReference type="NCBI Taxonomy" id="392009"/>
    <lineage>
        <taxon>Bacteria</taxon>
        <taxon>Pseudomonadati</taxon>
        <taxon>Bacteroidota</taxon>
        <taxon>Flavobacteriia</taxon>
        <taxon>Flavobacteriales</taxon>
        <taxon>Flavobacteriaceae</taxon>
        <taxon>Zeaxanthinibacter</taxon>
    </lineage>
</organism>
<gene>
    <name evidence="2" type="ORF">CLV82_0504</name>
</gene>
<comment type="caution">
    <text evidence="2">The sequence shown here is derived from an EMBL/GenBank/DDBJ whole genome shotgun (WGS) entry which is preliminary data.</text>
</comment>
<keyword evidence="3" id="KW-1185">Reference proteome</keyword>
<dbReference type="InterPro" id="IPR014710">
    <property type="entry name" value="RmlC-like_jellyroll"/>
</dbReference>
<dbReference type="Pfam" id="PF07883">
    <property type="entry name" value="Cupin_2"/>
    <property type="match status" value="1"/>
</dbReference>
<evidence type="ECO:0000313" key="3">
    <source>
        <dbReference type="Proteomes" id="UP000295468"/>
    </source>
</evidence>
<protein>
    <submittedName>
        <fullName evidence="2">Cupin domain-containing protein</fullName>
    </submittedName>
</protein>
<dbReference type="InterPro" id="IPR013096">
    <property type="entry name" value="Cupin_2"/>
</dbReference>
<dbReference type="PANTHER" id="PTHR36440:SF1">
    <property type="entry name" value="PUTATIVE (AFU_ORTHOLOGUE AFUA_8G07350)-RELATED"/>
    <property type="match status" value="1"/>
</dbReference>
<dbReference type="RefSeq" id="WP_133642713.1">
    <property type="nucleotide sequence ID" value="NZ_SNYI01000001.1"/>
</dbReference>
<name>A0A4V3D425_9FLAO</name>
<dbReference type="OrthoDB" id="1423961at2"/>
<dbReference type="PANTHER" id="PTHR36440">
    <property type="entry name" value="PUTATIVE (AFU_ORTHOLOGUE AFUA_8G07350)-RELATED"/>
    <property type="match status" value="1"/>
</dbReference>
<reference evidence="2 3" key="1">
    <citation type="submission" date="2019-03" db="EMBL/GenBank/DDBJ databases">
        <title>Genomic Encyclopedia of Archaeal and Bacterial Type Strains, Phase II (KMG-II): from individual species to whole genera.</title>
        <authorList>
            <person name="Goeker M."/>
        </authorList>
    </citation>
    <scope>NUCLEOTIDE SEQUENCE [LARGE SCALE GENOMIC DNA]</scope>
    <source>
        <strain evidence="2 3">DSM 18435</strain>
    </source>
</reference>
<dbReference type="SUPFAM" id="SSF51182">
    <property type="entry name" value="RmlC-like cupins"/>
    <property type="match status" value="1"/>
</dbReference>
<dbReference type="CDD" id="cd02215">
    <property type="entry name" value="cupin_QDO_N_C"/>
    <property type="match status" value="1"/>
</dbReference>
<proteinExistence type="predicted"/>
<accession>A0A4V3D425</accession>
<feature type="domain" description="Cupin type-2" evidence="1">
    <location>
        <begin position="76"/>
        <end position="140"/>
    </location>
</feature>
<dbReference type="EMBL" id="SNYI01000001">
    <property type="protein sequence ID" value="TDQ32671.1"/>
    <property type="molecule type" value="Genomic_DNA"/>
</dbReference>
<evidence type="ECO:0000313" key="2">
    <source>
        <dbReference type="EMBL" id="TDQ32671.1"/>
    </source>
</evidence>
<evidence type="ECO:0000259" key="1">
    <source>
        <dbReference type="Pfam" id="PF07883"/>
    </source>
</evidence>
<dbReference type="InterPro" id="IPR011051">
    <property type="entry name" value="RmlC_Cupin_sf"/>
</dbReference>
<dbReference type="Proteomes" id="UP000295468">
    <property type="component" value="Unassembled WGS sequence"/>
</dbReference>
<dbReference type="InterPro" id="IPR053146">
    <property type="entry name" value="QDO-like"/>
</dbReference>
<sequence>MKRNEFFKTSLAVTAGIMSLPHLATAGMRKAINILEPKIIRSGEGERYNVLGDNMIFKLTGADTNGAFTLIEELNEPGTAIPMHVHEKEDEVFKVLEGELELTVGGKTAVLKAGDLAYGPKGLPHSWKVVGTQKARVILSVFPSGIEEMFRELGSLPPGPPDFEKVSEICGRFDIRFV</sequence>
<dbReference type="Gene3D" id="2.60.120.10">
    <property type="entry name" value="Jelly Rolls"/>
    <property type="match status" value="1"/>
</dbReference>